<feature type="domain" description="Homoserine dehydrogenase catalytic" evidence="11">
    <location>
        <begin position="147"/>
        <end position="321"/>
    </location>
</feature>
<gene>
    <name evidence="13" type="ORF">ACFMB1_16545</name>
</gene>
<feature type="domain" description="Aspartate/homoserine dehydrogenase NAD-binding" evidence="12">
    <location>
        <begin position="29"/>
        <end position="137"/>
    </location>
</feature>
<evidence type="ECO:0000256" key="4">
    <source>
        <dbReference type="ARBA" id="ARBA00013213"/>
    </source>
</evidence>
<keyword evidence="6" id="KW-0028">Amino-acid biosynthesis</keyword>
<dbReference type="Pfam" id="PF03447">
    <property type="entry name" value="NAD_binding_3"/>
    <property type="match status" value="1"/>
</dbReference>
<evidence type="ECO:0000256" key="9">
    <source>
        <dbReference type="ARBA" id="ARBA00023167"/>
    </source>
</evidence>
<dbReference type="Pfam" id="PF00742">
    <property type="entry name" value="Homoserine_dh"/>
    <property type="match status" value="1"/>
</dbReference>
<evidence type="ECO:0000259" key="11">
    <source>
        <dbReference type="Pfam" id="PF00742"/>
    </source>
</evidence>
<dbReference type="InterPro" id="IPR001342">
    <property type="entry name" value="HDH_cat"/>
</dbReference>
<dbReference type="PIRSF" id="PIRSF036497">
    <property type="entry name" value="HDH_short"/>
    <property type="match status" value="1"/>
</dbReference>
<reference evidence="13 14" key="1">
    <citation type="submission" date="2024-09" db="EMBL/GenBank/DDBJ databases">
        <authorList>
            <person name="Zhang Z.-H."/>
        </authorList>
    </citation>
    <scope>NUCLEOTIDE SEQUENCE [LARGE SCALE GENOMIC DNA]</scope>
    <source>
        <strain evidence="13 14">HHTR114</strain>
    </source>
</reference>
<dbReference type="PANTHER" id="PTHR43331:SF1">
    <property type="entry name" value="HOMOSERINE DEHYDROGENASE"/>
    <property type="match status" value="1"/>
</dbReference>
<protein>
    <recommendedName>
        <fullName evidence="5">Homoserine dehydrogenase</fullName>
        <ecNumber evidence="4">1.1.1.3</ecNumber>
    </recommendedName>
</protein>
<evidence type="ECO:0000256" key="1">
    <source>
        <dbReference type="ARBA" id="ARBA00005056"/>
    </source>
</evidence>
<accession>A0ABW1L2F0</accession>
<evidence type="ECO:0000256" key="6">
    <source>
        <dbReference type="ARBA" id="ARBA00022605"/>
    </source>
</evidence>
<evidence type="ECO:0000259" key="12">
    <source>
        <dbReference type="Pfam" id="PF03447"/>
    </source>
</evidence>
<evidence type="ECO:0000313" key="13">
    <source>
        <dbReference type="EMBL" id="MFC6037167.1"/>
    </source>
</evidence>
<dbReference type="InterPro" id="IPR022697">
    <property type="entry name" value="HDH_short"/>
</dbReference>
<dbReference type="EMBL" id="JBHPON010000002">
    <property type="protein sequence ID" value="MFC6037167.1"/>
    <property type="molecule type" value="Genomic_DNA"/>
</dbReference>
<dbReference type="InterPro" id="IPR005106">
    <property type="entry name" value="Asp/hSer_DH_NAD-bd"/>
</dbReference>
<evidence type="ECO:0000313" key="14">
    <source>
        <dbReference type="Proteomes" id="UP001596116"/>
    </source>
</evidence>
<name>A0ABW1L2F0_9PROT</name>
<keyword evidence="8" id="KW-0560">Oxidoreductase</keyword>
<dbReference type="SUPFAM" id="SSF55347">
    <property type="entry name" value="Glyceraldehyde-3-phosphate dehydrogenase-like, C-terminal domain"/>
    <property type="match status" value="1"/>
</dbReference>
<evidence type="ECO:0000256" key="2">
    <source>
        <dbReference type="ARBA" id="ARBA00005062"/>
    </source>
</evidence>
<dbReference type="RefSeq" id="WP_379881590.1">
    <property type="nucleotide sequence ID" value="NZ_JBHPON010000002.1"/>
</dbReference>
<sequence>MCLEVKDKFGASDGGEQVTPRRLRVAVAGLGVIGEGAALRLVEPSEPYALCAALVRDPAKERDERLKALRTYSDPDVFLVEQPDVVVDALPTGEAGRRLIEAALSRGVSIVTANKQAVAGHLAPLHDLARRNNVVFAYSPSVGGGAPMVETVRRARGEGEARQLSAILNGTVNFILSSLAHGMSFDDAVKAAQDAGFAEPDPTADLSGEDARAKISILTYEAYGKEIDQNAIRVEPLTAERAAEFLKIGGVWRQMSVVKRAPDGGISARVRFERVDDDPLFANVEGEGNALRVLNIGGAEFTCQGKGAGRAPTVSSIFAELEKIAQTPPDEGENTLRRVKTFS</sequence>
<comment type="pathway">
    <text evidence="2">Amino-acid biosynthesis; L-methionine biosynthesis via de novo pathway; L-homoserine from L-aspartate: step 3/3.</text>
</comment>
<keyword evidence="9" id="KW-0486">Methionine biosynthesis</keyword>
<comment type="caution">
    <text evidence="13">The sequence shown here is derived from an EMBL/GenBank/DDBJ whole genome shotgun (WGS) entry which is preliminary data.</text>
</comment>
<dbReference type="PROSITE" id="PS01042">
    <property type="entry name" value="HOMOSER_DHGENASE"/>
    <property type="match status" value="1"/>
</dbReference>
<proteinExistence type="inferred from homology"/>
<dbReference type="InterPro" id="IPR019811">
    <property type="entry name" value="HDH_CS"/>
</dbReference>
<evidence type="ECO:0000256" key="7">
    <source>
        <dbReference type="ARBA" id="ARBA00022697"/>
    </source>
</evidence>
<evidence type="ECO:0000256" key="5">
    <source>
        <dbReference type="ARBA" id="ARBA00013376"/>
    </source>
</evidence>
<dbReference type="SUPFAM" id="SSF51735">
    <property type="entry name" value="NAD(P)-binding Rossmann-fold domains"/>
    <property type="match status" value="1"/>
</dbReference>
<keyword evidence="14" id="KW-1185">Reference proteome</keyword>
<dbReference type="Gene3D" id="3.40.50.720">
    <property type="entry name" value="NAD(P)-binding Rossmann-like Domain"/>
    <property type="match status" value="1"/>
</dbReference>
<organism evidence="13 14">
    <name type="scientific">Hyphococcus aureus</name>
    <dbReference type="NCBI Taxonomy" id="2666033"/>
    <lineage>
        <taxon>Bacteria</taxon>
        <taxon>Pseudomonadati</taxon>
        <taxon>Pseudomonadota</taxon>
        <taxon>Alphaproteobacteria</taxon>
        <taxon>Parvularculales</taxon>
        <taxon>Parvularculaceae</taxon>
        <taxon>Hyphococcus</taxon>
    </lineage>
</organism>
<keyword evidence="7" id="KW-0791">Threonine biosynthesis</keyword>
<dbReference type="EC" id="1.1.1.3" evidence="4"/>
<comment type="similarity">
    <text evidence="3 10">Belongs to the homoserine dehydrogenase family.</text>
</comment>
<evidence type="ECO:0000256" key="3">
    <source>
        <dbReference type="ARBA" id="ARBA00006753"/>
    </source>
</evidence>
<evidence type="ECO:0000256" key="8">
    <source>
        <dbReference type="ARBA" id="ARBA00023002"/>
    </source>
</evidence>
<dbReference type="Gene3D" id="3.30.360.10">
    <property type="entry name" value="Dihydrodipicolinate Reductase, domain 2"/>
    <property type="match status" value="1"/>
</dbReference>
<dbReference type="Proteomes" id="UP001596116">
    <property type="component" value="Unassembled WGS sequence"/>
</dbReference>
<evidence type="ECO:0000256" key="10">
    <source>
        <dbReference type="RuleBase" id="RU004171"/>
    </source>
</evidence>
<dbReference type="InterPro" id="IPR036291">
    <property type="entry name" value="NAD(P)-bd_dom_sf"/>
</dbReference>
<dbReference type="PANTHER" id="PTHR43331">
    <property type="entry name" value="HOMOSERINE DEHYDROGENASE"/>
    <property type="match status" value="1"/>
</dbReference>
<comment type="pathway">
    <text evidence="1">Amino-acid biosynthesis; L-threonine biosynthesis; L-threonine from L-aspartate: step 3/5.</text>
</comment>